<keyword evidence="2" id="KW-0808">Transferase</keyword>
<gene>
    <name evidence="2" type="ORF">VV01_10895</name>
</gene>
<dbReference type="InterPro" id="IPR016794">
    <property type="entry name" value="UCP21603_acetyltransf"/>
</dbReference>
<dbReference type="PROSITE" id="PS51186">
    <property type="entry name" value="GNAT"/>
    <property type="match status" value="1"/>
</dbReference>
<accession>A0A0L6CNM7</accession>
<dbReference type="InterPro" id="IPR025289">
    <property type="entry name" value="DUF4081"/>
</dbReference>
<dbReference type="STRING" id="1631356.VV01_10895"/>
<dbReference type="Pfam" id="PF00583">
    <property type="entry name" value="Acetyltransf_1"/>
    <property type="match status" value="1"/>
</dbReference>
<protein>
    <submittedName>
        <fullName evidence="2">Acetyltransferase</fullName>
    </submittedName>
</protein>
<dbReference type="InterPro" id="IPR000182">
    <property type="entry name" value="GNAT_dom"/>
</dbReference>
<dbReference type="Proteomes" id="UP000037397">
    <property type="component" value="Unassembled WGS sequence"/>
</dbReference>
<comment type="caution">
    <text evidence="2">The sequence shown here is derived from an EMBL/GenBank/DDBJ whole genome shotgun (WGS) entry which is preliminary data.</text>
</comment>
<dbReference type="SUPFAM" id="SSF55729">
    <property type="entry name" value="Acyl-CoA N-acyltransferases (Nat)"/>
    <property type="match status" value="1"/>
</dbReference>
<evidence type="ECO:0000259" key="1">
    <source>
        <dbReference type="PROSITE" id="PS51186"/>
    </source>
</evidence>
<feature type="domain" description="N-acetyltransferase" evidence="1">
    <location>
        <begin position="121"/>
        <end position="261"/>
    </location>
</feature>
<evidence type="ECO:0000313" key="2">
    <source>
        <dbReference type="EMBL" id="KNX39386.1"/>
    </source>
</evidence>
<proteinExistence type="predicted"/>
<dbReference type="EMBL" id="LAIR01000002">
    <property type="protein sequence ID" value="KNX39386.1"/>
    <property type="molecule type" value="Genomic_DNA"/>
</dbReference>
<keyword evidence="3" id="KW-1185">Reference proteome</keyword>
<dbReference type="OrthoDB" id="5241264at2"/>
<dbReference type="AlphaFoldDB" id="A0A0L6CNM7"/>
<dbReference type="GO" id="GO:0016747">
    <property type="term" value="F:acyltransferase activity, transferring groups other than amino-acyl groups"/>
    <property type="evidence" value="ECO:0007669"/>
    <property type="project" value="InterPro"/>
</dbReference>
<evidence type="ECO:0000313" key="3">
    <source>
        <dbReference type="Proteomes" id="UP000037397"/>
    </source>
</evidence>
<dbReference type="InterPro" id="IPR016181">
    <property type="entry name" value="Acyl_CoA_acyltransferase"/>
</dbReference>
<name>A0A0L6CNM7_9MICO</name>
<sequence>MQLCADDPMTNVFVAARVQEGGLGFGTTLLGVEEAHRLKSMCWVSANVVPVACDDDALDLFAARLKRQRRRVSSVFGDAEQVLGLWDRLQRHWGEPRSLRPDQPMMAVRTSPAADGLALDPRVRRARLDEVDLVLPASAAMFTEEIGYPPYVGSDRDYRGLVGSLIRAGHTFVIVEDGRVLFKADIGSLAGGVAQIQGVWVAPDARGQGIAAPAMGAVVQQVMDQVAPVVTLYVNGYNEPALRAYRRAGFVQVGRFATVIL</sequence>
<organism evidence="2 3">
    <name type="scientific">Luteipulveratus halotolerans</name>
    <dbReference type="NCBI Taxonomy" id="1631356"/>
    <lineage>
        <taxon>Bacteria</taxon>
        <taxon>Bacillati</taxon>
        <taxon>Actinomycetota</taxon>
        <taxon>Actinomycetes</taxon>
        <taxon>Micrococcales</taxon>
        <taxon>Dermacoccaceae</taxon>
        <taxon>Luteipulveratus</taxon>
    </lineage>
</organism>
<dbReference type="Gene3D" id="3.40.630.30">
    <property type="match status" value="1"/>
</dbReference>
<dbReference type="Pfam" id="PF13312">
    <property type="entry name" value="DUF4081"/>
    <property type="match status" value="1"/>
</dbReference>
<dbReference type="PATRIC" id="fig|1631356.3.peg.2126"/>
<reference evidence="3" key="1">
    <citation type="submission" date="2015-03" db="EMBL/GenBank/DDBJ databases">
        <title>Luteipulveratus halotolerans sp. nov., a novel actinobacterium (Dermacoccaceae) from Sarawak, Malaysia.</title>
        <authorList>
            <person name="Juboi H."/>
            <person name="Basik A."/>
            <person name="Shamsul S.S."/>
            <person name="Arnold P."/>
            <person name="Schmitt E.K."/>
            <person name="Sanglier J.-J."/>
            <person name="Yeo T."/>
        </authorList>
    </citation>
    <scope>NUCLEOTIDE SEQUENCE [LARGE SCALE GENOMIC DNA]</scope>
    <source>
        <strain evidence="3">C296001</strain>
    </source>
</reference>
<dbReference type="PIRSF" id="PIRSF021603">
    <property type="entry name" value="UCP21603_acetyltransf"/>
    <property type="match status" value="1"/>
</dbReference>
<dbReference type="CDD" id="cd04301">
    <property type="entry name" value="NAT_SF"/>
    <property type="match status" value="1"/>
</dbReference>